<name>A0A4R3SV38_9FIRM</name>
<dbReference type="AlphaFoldDB" id="A0A4R3SV38"/>
<dbReference type="GeneID" id="73795896"/>
<keyword evidence="1" id="KW-0812">Transmembrane</keyword>
<keyword evidence="1" id="KW-0472">Membrane</keyword>
<protein>
    <submittedName>
        <fullName evidence="3">Sporulation related protein</fullName>
    </submittedName>
</protein>
<sequence>MENKRLIVFFAVLFSIVFSIVYYALFTTLSDAEAQKRTLYMVQVGLYKQQDSIDDMQQKLKKEGISSYVWKQGKTTAVVCGVDVDEKQTKKVESVLKKKKYNYIQKSVTITDAKLATLIDKKEYGEVLERIKDES</sequence>
<gene>
    <name evidence="3" type="ORF">EDD61_13317</name>
</gene>
<dbReference type="Gene3D" id="3.30.70.1070">
    <property type="entry name" value="Sporulation related repeat"/>
    <property type="match status" value="1"/>
</dbReference>
<evidence type="ECO:0000256" key="1">
    <source>
        <dbReference type="SAM" id="Phobius"/>
    </source>
</evidence>
<keyword evidence="4" id="KW-1185">Reference proteome</keyword>
<keyword evidence="1" id="KW-1133">Transmembrane helix</keyword>
<dbReference type="Proteomes" id="UP000295773">
    <property type="component" value="Unassembled WGS sequence"/>
</dbReference>
<dbReference type="SUPFAM" id="SSF110997">
    <property type="entry name" value="Sporulation related repeat"/>
    <property type="match status" value="1"/>
</dbReference>
<accession>A0A4R3SV38</accession>
<evidence type="ECO:0000313" key="4">
    <source>
        <dbReference type="Proteomes" id="UP000295773"/>
    </source>
</evidence>
<feature type="domain" description="SPOR" evidence="2">
    <location>
        <begin position="34"/>
        <end position="111"/>
    </location>
</feature>
<dbReference type="EMBL" id="SMBP01000033">
    <property type="protein sequence ID" value="TCU52394.1"/>
    <property type="molecule type" value="Genomic_DNA"/>
</dbReference>
<feature type="transmembrane region" description="Helical" evidence="1">
    <location>
        <begin position="6"/>
        <end position="26"/>
    </location>
</feature>
<dbReference type="InterPro" id="IPR036680">
    <property type="entry name" value="SPOR-like_sf"/>
</dbReference>
<dbReference type="Pfam" id="PF05036">
    <property type="entry name" value="SPOR"/>
    <property type="match status" value="1"/>
</dbReference>
<evidence type="ECO:0000313" key="3">
    <source>
        <dbReference type="EMBL" id="TCU52394.1"/>
    </source>
</evidence>
<dbReference type="RefSeq" id="WP_008687918.1">
    <property type="nucleotide sequence ID" value="NZ_AP024510.1"/>
</dbReference>
<organism evidence="3 4">
    <name type="scientific">Longicatena caecimuris</name>
    <dbReference type="NCBI Taxonomy" id="1796635"/>
    <lineage>
        <taxon>Bacteria</taxon>
        <taxon>Bacillati</taxon>
        <taxon>Bacillota</taxon>
        <taxon>Erysipelotrichia</taxon>
        <taxon>Erysipelotrichales</taxon>
        <taxon>Erysipelotrichaceae</taxon>
        <taxon>Longicatena</taxon>
    </lineage>
</organism>
<evidence type="ECO:0000259" key="2">
    <source>
        <dbReference type="PROSITE" id="PS51724"/>
    </source>
</evidence>
<dbReference type="InterPro" id="IPR007730">
    <property type="entry name" value="SPOR-like_dom"/>
</dbReference>
<dbReference type="GO" id="GO:0042834">
    <property type="term" value="F:peptidoglycan binding"/>
    <property type="evidence" value="ECO:0007669"/>
    <property type="project" value="InterPro"/>
</dbReference>
<reference evidence="3 4" key="1">
    <citation type="submission" date="2019-03" db="EMBL/GenBank/DDBJ databases">
        <title>Genomic Encyclopedia of Type Strains, Phase IV (KMG-IV): sequencing the most valuable type-strain genomes for metagenomic binning, comparative biology and taxonomic classification.</title>
        <authorList>
            <person name="Goeker M."/>
        </authorList>
    </citation>
    <scope>NUCLEOTIDE SEQUENCE [LARGE SCALE GENOMIC DNA]</scope>
    <source>
        <strain evidence="3 4">DSM 29481</strain>
    </source>
</reference>
<proteinExistence type="predicted"/>
<comment type="caution">
    <text evidence="3">The sequence shown here is derived from an EMBL/GenBank/DDBJ whole genome shotgun (WGS) entry which is preliminary data.</text>
</comment>
<dbReference type="PROSITE" id="PS51724">
    <property type="entry name" value="SPOR"/>
    <property type="match status" value="1"/>
</dbReference>